<dbReference type="OrthoDB" id="287730at2"/>
<evidence type="ECO:0000313" key="2">
    <source>
        <dbReference type="EMBL" id="QDU98855.1"/>
    </source>
</evidence>
<sequence length="187" mass="19479" precursor="true">MKSFLPFPVILVCAVFLASPGCSSCSGWPFQDKCADIPPGAIPQTGAHVAGWQSAQAALAERDDLVVYQYEWIGETAELGPFGSRHVDELMHRCLNVEPGAIILEPSGVVSIDVARQSTLIARLASHGVPDAESRVLLGYSKAEGLYGQEALPLSAGYLRSGSRTGNGLGGGSFGGGGRGSQRGGTY</sequence>
<feature type="chain" id="PRO_5021894942" evidence="1">
    <location>
        <begin position="25"/>
        <end position="187"/>
    </location>
</feature>
<accession>A0A518E433</accession>
<dbReference type="RefSeq" id="WP_145058429.1">
    <property type="nucleotide sequence ID" value="NZ_CP036433.1"/>
</dbReference>
<name>A0A518E433_9BACT</name>
<dbReference type="KEGG" id="lcre:Pla8534_67660"/>
<evidence type="ECO:0000256" key="1">
    <source>
        <dbReference type="SAM" id="SignalP"/>
    </source>
</evidence>
<dbReference type="Proteomes" id="UP000317648">
    <property type="component" value="Chromosome"/>
</dbReference>
<feature type="signal peptide" evidence="1">
    <location>
        <begin position="1"/>
        <end position="24"/>
    </location>
</feature>
<proteinExistence type="predicted"/>
<reference evidence="2 3" key="1">
    <citation type="submission" date="2019-02" db="EMBL/GenBank/DDBJ databases">
        <title>Deep-cultivation of Planctomycetes and their phenomic and genomic characterization uncovers novel biology.</title>
        <authorList>
            <person name="Wiegand S."/>
            <person name="Jogler M."/>
            <person name="Boedeker C."/>
            <person name="Pinto D."/>
            <person name="Vollmers J."/>
            <person name="Rivas-Marin E."/>
            <person name="Kohn T."/>
            <person name="Peeters S.H."/>
            <person name="Heuer A."/>
            <person name="Rast P."/>
            <person name="Oberbeckmann S."/>
            <person name="Bunk B."/>
            <person name="Jeske O."/>
            <person name="Meyerdierks A."/>
            <person name="Storesund J.E."/>
            <person name="Kallscheuer N."/>
            <person name="Luecker S."/>
            <person name="Lage O.M."/>
            <person name="Pohl T."/>
            <person name="Merkel B.J."/>
            <person name="Hornburger P."/>
            <person name="Mueller R.-W."/>
            <person name="Bruemmer F."/>
            <person name="Labrenz M."/>
            <person name="Spormann A.M."/>
            <person name="Op den Camp H."/>
            <person name="Overmann J."/>
            <person name="Amann R."/>
            <person name="Jetten M.S.M."/>
            <person name="Mascher T."/>
            <person name="Medema M.H."/>
            <person name="Devos D.P."/>
            <person name="Kaster A.-K."/>
            <person name="Ovreas L."/>
            <person name="Rohde M."/>
            <person name="Galperin M.Y."/>
            <person name="Jogler C."/>
        </authorList>
    </citation>
    <scope>NUCLEOTIDE SEQUENCE [LARGE SCALE GENOMIC DNA]</scope>
    <source>
        <strain evidence="2 3">Pla85_3_4</strain>
    </source>
</reference>
<dbReference type="AlphaFoldDB" id="A0A518E433"/>
<evidence type="ECO:0000313" key="3">
    <source>
        <dbReference type="Proteomes" id="UP000317648"/>
    </source>
</evidence>
<dbReference type="EMBL" id="CP036433">
    <property type="protein sequence ID" value="QDU98855.1"/>
    <property type="molecule type" value="Genomic_DNA"/>
</dbReference>
<organism evidence="2 3">
    <name type="scientific">Lignipirellula cremea</name>
    <dbReference type="NCBI Taxonomy" id="2528010"/>
    <lineage>
        <taxon>Bacteria</taxon>
        <taxon>Pseudomonadati</taxon>
        <taxon>Planctomycetota</taxon>
        <taxon>Planctomycetia</taxon>
        <taxon>Pirellulales</taxon>
        <taxon>Pirellulaceae</taxon>
        <taxon>Lignipirellula</taxon>
    </lineage>
</organism>
<gene>
    <name evidence="2" type="ORF">Pla8534_67660</name>
</gene>
<protein>
    <submittedName>
        <fullName evidence="2">Uncharacterized protein</fullName>
    </submittedName>
</protein>
<keyword evidence="3" id="KW-1185">Reference proteome</keyword>
<keyword evidence="1" id="KW-0732">Signal</keyword>